<protein>
    <recommendedName>
        <fullName evidence="3">Glycosyl transferase</fullName>
    </recommendedName>
</protein>
<dbReference type="GO" id="GO:0017000">
    <property type="term" value="P:antibiotic biosynthetic process"/>
    <property type="evidence" value="ECO:0007669"/>
    <property type="project" value="UniProtKB-ARBA"/>
</dbReference>
<reference evidence="1" key="1">
    <citation type="journal article" date="2021" name="PeerJ">
        <title>Extensive microbial diversity within the chicken gut microbiome revealed by metagenomics and culture.</title>
        <authorList>
            <person name="Gilroy R."/>
            <person name="Ravi A."/>
            <person name="Getino M."/>
            <person name="Pursley I."/>
            <person name="Horton D.L."/>
            <person name="Alikhan N.F."/>
            <person name="Baker D."/>
            <person name="Gharbi K."/>
            <person name="Hall N."/>
            <person name="Watson M."/>
            <person name="Adriaenssens E.M."/>
            <person name="Foster-Nyarko E."/>
            <person name="Jarju S."/>
            <person name="Secka A."/>
            <person name="Antonio M."/>
            <person name="Oren A."/>
            <person name="Chaudhuri R.R."/>
            <person name="La Ragione R."/>
            <person name="Hildebrand F."/>
            <person name="Pallen M.J."/>
        </authorList>
    </citation>
    <scope>NUCLEOTIDE SEQUENCE</scope>
    <source>
        <strain evidence="1">ChiGjej4B4-7305</strain>
    </source>
</reference>
<dbReference type="Pfam" id="PF00201">
    <property type="entry name" value="UDPGT"/>
    <property type="match status" value="1"/>
</dbReference>
<evidence type="ECO:0000313" key="1">
    <source>
        <dbReference type="EMBL" id="HIZ34633.1"/>
    </source>
</evidence>
<dbReference type="GO" id="GO:0016758">
    <property type="term" value="F:hexosyltransferase activity"/>
    <property type="evidence" value="ECO:0007669"/>
    <property type="project" value="UniProtKB-ARBA"/>
</dbReference>
<dbReference type="FunFam" id="3.40.50.2000:FF:000072">
    <property type="entry name" value="Glycosyl transferase"/>
    <property type="match status" value="1"/>
</dbReference>
<dbReference type="SUPFAM" id="SSF53756">
    <property type="entry name" value="UDP-Glycosyltransferase/glycogen phosphorylase"/>
    <property type="match status" value="1"/>
</dbReference>
<comment type="caution">
    <text evidence="1">The sequence shown here is derived from an EMBL/GenBank/DDBJ whole genome shotgun (WGS) entry which is preliminary data.</text>
</comment>
<reference evidence="1" key="2">
    <citation type="submission" date="2021-04" db="EMBL/GenBank/DDBJ databases">
        <authorList>
            <person name="Gilroy R."/>
        </authorList>
    </citation>
    <scope>NUCLEOTIDE SEQUENCE</scope>
    <source>
        <strain evidence="1">ChiGjej4B4-7305</strain>
    </source>
</reference>
<evidence type="ECO:0008006" key="3">
    <source>
        <dbReference type="Google" id="ProtNLM"/>
    </source>
</evidence>
<sequence length="413" mass="44541">MPRRLVLTAMPAAGHVNPSAPLIGELVDRGVDVRVYATEEFRPLIERLGAECRTYPPGTISSGVIAEATNAGGSPKVAQRIFESAHLLVPFLQAELQDRSTEAIMFDSNALWGRMVATSLRLPAISMMTTMRISPAELRGLSARESLPLLRQTLAALPGLLRATRRLRRGVGTGLVPPSPVLPAQGDLTLFPLPEWMQADSDRDDPTCHYVGPTFDAGTRTEELDGPLRELLGRDGPLVVVSLGTLHSGGEDFFRACVEAFAELPATVLLVVGRRTEPPAPDSLPANIAVRSVVPQLEVLQHAAAFVTHGGMNSVLEALHCAVPMLILPQQVEQLCIGEAIARQDAAIVHRHHFHGREITADELRTSVQALLGQRRYRAGAWAVAQTLREGGGAAAAVDQIDDLLRDRETPAF</sequence>
<dbReference type="PANTHER" id="PTHR48050">
    <property type="entry name" value="STEROL 3-BETA-GLUCOSYLTRANSFERASE"/>
    <property type="match status" value="1"/>
</dbReference>
<dbReference type="AlphaFoldDB" id="A0A9D2EB89"/>
<proteinExistence type="predicted"/>
<dbReference type="PANTHER" id="PTHR48050:SF13">
    <property type="entry name" value="STEROL 3-BETA-GLUCOSYLTRANSFERASE UGT80A2"/>
    <property type="match status" value="1"/>
</dbReference>
<name>A0A9D2EB89_9MICO</name>
<dbReference type="EMBL" id="DXBY01000049">
    <property type="protein sequence ID" value="HIZ34633.1"/>
    <property type="molecule type" value="Genomic_DNA"/>
</dbReference>
<gene>
    <name evidence="1" type="ORF">H9815_02555</name>
</gene>
<dbReference type="Proteomes" id="UP000824037">
    <property type="component" value="Unassembled WGS sequence"/>
</dbReference>
<dbReference type="Gene3D" id="3.40.50.2000">
    <property type="entry name" value="Glycogen Phosphorylase B"/>
    <property type="match status" value="2"/>
</dbReference>
<dbReference type="InterPro" id="IPR050426">
    <property type="entry name" value="Glycosyltransferase_28"/>
</dbReference>
<accession>A0A9D2EB89</accession>
<organism evidence="1 2">
    <name type="scientific">Candidatus Ruania gallistercoris</name>
    <dbReference type="NCBI Taxonomy" id="2838746"/>
    <lineage>
        <taxon>Bacteria</taxon>
        <taxon>Bacillati</taxon>
        <taxon>Actinomycetota</taxon>
        <taxon>Actinomycetes</taxon>
        <taxon>Micrococcales</taxon>
        <taxon>Ruaniaceae</taxon>
        <taxon>Ruania</taxon>
    </lineage>
</organism>
<dbReference type="InterPro" id="IPR002213">
    <property type="entry name" value="UDP_glucos_trans"/>
</dbReference>
<evidence type="ECO:0000313" key="2">
    <source>
        <dbReference type="Proteomes" id="UP000824037"/>
    </source>
</evidence>
<dbReference type="GO" id="GO:0008194">
    <property type="term" value="F:UDP-glycosyltransferase activity"/>
    <property type="evidence" value="ECO:0007669"/>
    <property type="project" value="InterPro"/>
</dbReference>
<dbReference type="CDD" id="cd03784">
    <property type="entry name" value="GT1_Gtf-like"/>
    <property type="match status" value="1"/>
</dbReference>